<dbReference type="OrthoDB" id="3261222at2759"/>
<dbReference type="EMBL" id="KZ805790">
    <property type="protein sequence ID" value="PVH91741.1"/>
    <property type="molecule type" value="Genomic_DNA"/>
</dbReference>
<keyword evidence="3" id="KW-1185">Reference proteome</keyword>
<dbReference type="AlphaFoldDB" id="A0A2V1D168"/>
<evidence type="ECO:0000313" key="3">
    <source>
        <dbReference type="Proteomes" id="UP000244855"/>
    </source>
</evidence>
<accession>A0A2V1D168</accession>
<proteinExistence type="predicted"/>
<protein>
    <submittedName>
        <fullName evidence="2">Uncharacterized protein</fullName>
    </submittedName>
</protein>
<evidence type="ECO:0000313" key="2">
    <source>
        <dbReference type="EMBL" id="PVH91741.1"/>
    </source>
</evidence>
<organism evidence="2 3">
    <name type="scientific">Periconia macrospinosa</name>
    <dbReference type="NCBI Taxonomy" id="97972"/>
    <lineage>
        <taxon>Eukaryota</taxon>
        <taxon>Fungi</taxon>
        <taxon>Dikarya</taxon>
        <taxon>Ascomycota</taxon>
        <taxon>Pezizomycotina</taxon>
        <taxon>Dothideomycetes</taxon>
        <taxon>Pleosporomycetidae</taxon>
        <taxon>Pleosporales</taxon>
        <taxon>Massarineae</taxon>
        <taxon>Periconiaceae</taxon>
        <taxon>Periconia</taxon>
    </lineage>
</organism>
<evidence type="ECO:0000256" key="1">
    <source>
        <dbReference type="SAM" id="MobiDB-lite"/>
    </source>
</evidence>
<reference evidence="2 3" key="1">
    <citation type="journal article" date="2018" name="Sci. Rep.">
        <title>Comparative genomics provides insights into the lifestyle and reveals functional heterogeneity of dark septate endophytic fungi.</title>
        <authorList>
            <person name="Knapp D.G."/>
            <person name="Nemeth J.B."/>
            <person name="Barry K."/>
            <person name="Hainaut M."/>
            <person name="Henrissat B."/>
            <person name="Johnson J."/>
            <person name="Kuo A."/>
            <person name="Lim J.H.P."/>
            <person name="Lipzen A."/>
            <person name="Nolan M."/>
            <person name="Ohm R.A."/>
            <person name="Tamas L."/>
            <person name="Grigoriev I.V."/>
            <person name="Spatafora J.W."/>
            <person name="Nagy L.G."/>
            <person name="Kovacs G.M."/>
        </authorList>
    </citation>
    <scope>NUCLEOTIDE SEQUENCE [LARGE SCALE GENOMIC DNA]</scope>
    <source>
        <strain evidence="2 3">DSE2036</strain>
    </source>
</reference>
<name>A0A2V1D168_9PLEO</name>
<gene>
    <name evidence="2" type="ORF">DM02DRAFT_635915</name>
</gene>
<feature type="region of interest" description="Disordered" evidence="1">
    <location>
        <begin position="77"/>
        <end position="108"/>
    </location>
</feature>
<feature type="compositionally biased region" description="Basic and acidic residues" evidence="1">
    <location>
        <begin position="89"/>
        <end position="99"/>
    </location>
</feature>
<dbReference type="Proteomes" id="UP000244855">
    <property type="component" value="Unassembled WGS sequence"/>
</dbReference>
<sequence>MSPLEAVGGISIAIFFHWEKIGLVGQPAREISSRNGILTGLAQQPGMLAAKNIDGPMERWKPDIAAVKATIEFAKDTGRLQPHEQNAAYREEAEAEERSQLQAPSSTE</sequence>